<name>A0A8H7NXD7_9APHY</name>
<proteinExistence type="predicted"/>
<feature type="domain" description="Tubulin-folding cofactor D C-terminal" evidence="3">
    <location>
        <begin position="780"/>
        <end position="974"/>
    </location>
</feature>
<dbReference type="GO" id="GO:0007023">
    <property type="term" value="P:post-chaperonin tubulin folding pathway"/>
    <property type="evidence" value="ECO:0007669"/>
    <property type="project" value="InterPro"/>
</dbReference>
<reference evidence="5" key="1">
    <citation type="submission" date="2020-11" db="EMBL/GenBank/DDBJ databases">
        <authorList>
            <person name="Koelle M."/>
            <person name="Horta M.A.C."/>
            <person name="Nowrousian M."/>
            <person name="Ohm R.A."/>
            <person name="Benz P."/>
            <person name="Pilgard A."/>
        </authorList>
    </citation>
    <scope>NUCLEOTIDE SEQUENCE</scope>
    <source>
        <strain evidence="5">FPRL280</strain>
    </source>
</reference>
<dbReference type="Gene3D" id="1.25.10.10">
    <property type="entry name" value="Leucine-rich Repeat Variant"/>
    <property type="match status" value="1"/>
</dbReference>
<feature type="repeat" description="HEAT" evidence="2">
    <location>
        <begin position="345"/>
        <end position="382"/>
    </location>
</feature>
<dbReference type="GO" id="GO:0005096">
    <property type="term" value="F:GTPase activator activity"/>
    <property type="evidence" value="ECO:0007669"/>
    <property type="project" value="InterPro"/>
</dbReference>
<dbReference type="Pfam" id="PF23579">
    <property type="entry name" value="ARM_TBCD"/>
    <property type="match status" value="1"/>
</dbReference>
<dbReference type="InterPro" id="IPR058033">
    <property type="entry name" value="ARM_TBCD_2nd"/>
</dbReference>
<dbReference type="InterPro" id="IPR033162">
    <property type="entry name" value="TBCD"/>
</dbReference>
<dbReference type="AlphaFoldDB" id="A0A8H7NXD7"/>
<evidence type="ECO:0000259" key="4">
    <source>
        <dbReference type="Pfam" id="PF25767"/>
    </source>
</evidence>
<dbReference type="SUPFAM" id="SSF48371">
    <property type="entry name" value="ARM repeat"/>
    <property type="match status" value="1"/>
</dbReference>
<dbReference type="PROSITE" id="PS50077">
    <property type="entry name" value="HEAT_REPEAT"/>
    <property type="match status" value="1"/>
</dbReference>
<sequence length="1090" mass="121607">MEDVDSSEDRLFATFDKYQEFLDTQRMLLSYDILEEPGAEADREESILLNKLIGTLNEYQEQAYLLDPFLEQIVTPVVEALKRHARALIEDRSTDVKGTRVSRVAQLLYTYIKCGLTSSPSAKFFPHEIADLSIVLEYISSPRSPSQDPAQWSLRYVVLLWLSLICMIPFDLEQFDDRDQLGQTAIMMEALGKSYLAKAGLEREGASILLARFYMRKDTCVNFPAFLEWATSFMKSPTDPFPAIGILQVLCEIAKAGSAEQVSTHVATLLEVVNAVQESQSLMGNSLVRKLRTKLISRIALRLLPATFSAARTRGRALTAHHEVDSNKEHSAEEEIDVPEEVESILEELFKALQDKDTIVRWSAAKGVARISERLPAEFIEQVVDTVIGLFSIHSIAAASIYDLPSIAEVTWHGACLACAEIARRGLIADEKLPDLIGWLCKALYFDIRKGAHSIGSSVRDAACYVLWSLARAQRISALAPHAENLSRRLVAVSLFDREIHIRRAASATFQEYVGRTSLFAHGIDVLRKTDFYAVGIRRNAFLVAAREVAEHEAYMPFLIDHLLTITLRHWDPAMRLLGAQSLRAICELELLALGPKSAERASLFAMGPDTSDIHGSLLALTEISFAYREAERSFESECRKIFASLSQVPLNIIESPRHELVTAAACSLIASSISASEIDPEKTSVPHWRKIVDIGLKSRSTIVQEAAATAMAAVSRLVDCSADALLDGLTDYTSDERGDVGSWVRIACVKGLTTFAETMFGHARELPNFPEYFPASRYHDAVGGILKQGVERLDNVRQQAGECFLRLLRLQLPQVTHAEEWQIQGAENMKKFEGEITGWNDGETLFPKAVSLLEIERYREAILAGLVLSASTKTDSTQRPVTRSLVKYAQSLPLVATPSTRYDLCGLAKDLLAPAARNFSANNVVVPILQTFNVLLEADAFDPLPEQPSGLDSLRSLVRIASRNVARLKNLQRIMMSMRIVVNILPLEPLRAECVAQLPSFLTHQYPKVRADTAEHLYLVLQSKDLGFETDGIEEVLLETEWFVFRSLSNACPLTLILQDVERHIRPTRCDRNMYSATFRLSCMRKTGT</sequence>
<dbReference type="Pfam" id="PF12612">
    <property type="entry name" value="TFCD_C"/>
    <property type="match status" value="1"/>
</dbReference>
<dbReference type="Proteomes" id="UP000639403">
    <property type="component" value="Unassembled WGS sequence"/>
</dbReference>
<dbReference type="PANTHER" id="PTHR12658:SF0">
    <property type="entry name" value="TUBULIN-SPECIFIC CHAPERONE D"/>
    <property type="match status" value="1"/>
</dbReference>
<dbReference type="GO" id="GO:0048487">
    <property type="term" value="F:beta-tubulin binding"/>
    <property type="evidence" value="ECO:0007669"/>
    <property type="project" value="InterPro"/>
</dbReference>
<evidence type="ECO:0000256" key="1">
    <source>
        <dbReference type="ARBA" id="ARBA00023186"/>
    </source>
</evidence>
<gene>
    <name evidence="5" type="ORF">IEO21_07853</name>
</gene>
<dbReference type="GO" id="GO:0007021">
    <property type="term" value="P:tubulin complex assembly"/>
    <property type="evidence" value="ECO:0007669"/>
    <property type="project" value="InterPro"/>
</dbReference>
<evidence type="ECO:0000313" key="5">
    <source>
        <dbReference type="EMBL" id="KAF9808522.1"/>
    </source>
</evidence>
<protein>
    <recommendedName>
        <fullName evidence="7">Tubulin-specific chaperone D</fullName>
    </recommendedName>
</protein>
<dbReference type="Pfam" id="PF25767">
    <property type="entry name" value="ARM_TBCD_2nd"/>
    <property type="match status" value="1"/>
</dbReference>
<dbReference type="InterPro" id="IPR011989">
    <property type="entry name" value="ARM-like"/>
</dbReference>
<dbReference type="PANTHER" id="PTHR12658">
    <property type="entry name" value="BETA-TUBULIN COFACTOR D"/>
    <property type="match status" value="1"/>
</dbReference>
<accession>A0A8H7NXD7</accession>
<dbReference type="GO" id="GO:0000226">
    <property type="term" value="P:microtubule cytoskeleton organization"/>
    <property type="evidence" value="ECO:0007669"/>
    <property type="project" value="TreeGrafter"/>
</dbReference>
<dbReference type="EMBL" id="JADOXO010000240">
    <property type="protein sequence ID" value="KAF9808522.1"/>
    <property type="molecule type" value="Genomic_DNA"/>
</dbReference>
<dbReference type="InterPro" id="IPR022577">
    <property type="entry name" value="TBCD_C"/>
</dbReference>
<evidence type="ECO:0000256" key="2">
    <source>
        <dbReference type="PROSITE-ProRule" id="PRU00103"/>
    </source>
</evidence>
<evidence type="ECO:0000259" key="3">
    <source>
        <dbReference type="Pfam" id="PF12612"/>
    </source>
</evidence>
<feature type="domain" description="Tubulin-folding cofactor D ARM repeats" evidence="4">
    <location>
        <begin position="320"/>
        <end position="524"/>
    </location>
</feature>
<evidence type="ECO:0008006" key="7">
    <source>
        <dbReference type="Google" id="ProtNLM"/>
    </source>
</evidence>
<reference evidence="5" key="2">
    <citation type="journal article" name="Front. Microbiol.">
        <title>Degradative Capacity of Two Strains of Rhodonia placenta: From Phenotype to Genotype.</title>
        <authorList>
            <person name="Kolle M."/>
            <person name="Horta M.A.C."/>
            <person name="Nowrousian M."/>
            <person name="Ohm R.A."/>
            <person name="Benz J.P."/>
            <person name="Pilgard A."/>
        </authorList>
    </citation>
    <scope>NUCLEOTIDE SEQUENCE</scope>
    <source>
        <strain evidence="5">FPRL280</strain>
    </source>
</reference>
<comment type="caution">
    <text evidence="5">The sequence shown here is derived from an EMBL/GenBank/DDBJ whole genome shotgun (WGS) entry which is preliminary data.</text>
</comment>
<organism evidence="5 6">
    <name type="scientific">Rhodonia placenta</name>
    <dbReference type="NCBI Taxonomy" id="104341"/>
    <lineage>
        <taxon>Eukaryota</taxon>
        <taxon>Fungi</taxon>
        <taxon>Dikarya</taxon>
        <taxon>Basidiomycota</taxon>
        <taxon>Agaricomycotina</taxon>
        <taxon>Agaricomycetes</taxon>
        <taxon>Polyporales</taxon>
        <taxon>Adustoporiaceae</taxon>
        <taxon>Rhodonia</taxon>
    </lineage>
</organism>
<evidence type="ECO:0000313" key="6">
    <source>
        <dbReference type="Proteomes" id="UP000639403"/>
    </source>
</evidence>
<keyword evidence="1" id="KW-0143">Chaperone</keyword>
<dbReference type="InterPro" id="IPR016024">
    <property type="entry name" value="ARM-type_fold"/>
</dbReference>
<dbReference type="InterPro" id="IPR021133">
    <property type="entry name" value="HEAT_type_2"/>
</dbReference>